<dbReference type="Gene3D" id="3.90.1570.10">
    <property type="entry name" value="tt1808, chain A"/>
    <property type="match status" value="1"/>
</dbReference>
<keyword evidence="3" id="KW-0540">Nuclease</keyword>
<feature type="compositionally biased region" description="Basic and acidic residues" evidence="1">
    <location>
        <begin position="194"/>
        <end position="228"/>
    </location>
</feature>
<keyword evidence="3" id="KW-0255">Endonuclease</keyword>
<dbReference type="InterPro" id="IPR012296">
    <property type="entry name" value="Nuclease_put_TT1808"/>
</dbReference>
<dbReference type="Pfam" id="PF05685">
    <property type="entry name" value="Uma2"/>
    <property type="match status" value="1"/>
</dbReference>
<accession>A0AAE3GPK0</accession>
<dbReference type="CDD" id="cd06260">
    <property type="entry name" value="DUF820-like"/>
    <property type="match status" value="1"/>
</dbReference>
<protein>
    <submittedName>
        <fullName evidence="3">Uma2 family endonuclease</fullName>
    </submittedName>
</protein>
<dbReference type="GO" id="GO:0004519">
    <property type="term" value="F:endonuclease activity"/>
    <property type="evidence" value="ECO:0007669"/>
    <property type="project" value="UniProtKB-KW"/>
</dbReference>
<evidence type="ECO:0000259" key="2">
    <source>
        <dbReference type="Pfam" id="PF05685"/>
    </source>
</evidence>
<feature type="region of interest" description="Disordered" evidence="1">
    <location>
        <begin position="193"/>
        <end position="228"/>
    </location>
</feature>
<dbReference type="RefSeq" id="WP_254010517.1">
    <property type="nucleotide sequence ID" value="NZ_JAMZMM010000024.1"/>
</dbReference>
<keyword evidence="3" id="KW-0378">Hydrolase</keyword>
<organism evidence="3 4">
    <name type="scientific">Limnofasciculus baicalensis BBK-W-15</name>
    <dbReference type="NCBI Taxonomy" id="2699891"/>
    <lineage>
        <taxon>Bacteria</taxon>
        <taxon>Bacillati</taxon>
        <taxon>Cyanobacteriota</taxon>
        <taxon>Cyanophyceae</taxon>
        <taxon>Coleofasciculales</taxon>
        <taxon>Coleofasciculaceae</taxon>
        <taxon>Limnofasciculus</taxon>
        <taxon>Limnofasciculus baicalensis</taxon>
    </lineage>
</organism>
<feature type="domain" description="Putative restriction endonuclease" evidence="2">
    <location>
        <begin position="22"/>
        <end position="148"/>
    </location>
</feature>
<dbReference type="InterPro" id="IPR008538">
    <property type="entry name" value="Uma2"/>
</dbReference>
<evidence type="ECO:0000313" key="3">
    <source>
        <dbReference type="EMBL" id="MCP2727707.1"/>
    </source>
</evidence>
<dbReference type="PANTHER" id="PTHR33352">
    <property type="entry name" value="SLR1095 PROTEIN"/>
    <property type="match status" value="1"/>
</dbReference>
<keyword evidence="4" id="KW-1185">Reference proteome</keyword>
<gene>
    <name evidence="3" type="ORF">NJ959_04345</name>
</gene>
<dbReference type="Proteomes" id="UP001204953">
    <property type="component" value="Unassembled WGS sequence"/>
</dbReference>
<dbReference type="EMBL" id="JAMZMM010000024">
    <property type="protein sequence ID" value="MCP2727707.1"/>
    <property type="molecule type" value="Genomic_DNA"/>
</dbReference>
<dbReference type="AlphaFoldDB" id="A0AAE3GPK0"/>
<reference evidence="3" key="1">
    <citation type="submission" date="2022-06" db="EMBL/GenBank/DDBJ databases">
        <title>New cyanobacteria of genus Symplocastrum in benthos of Lake Baikal.</title>
        <authorList>
            <person name="Sorokovikova E."/>
            <person name="Tikhonova I."/>
            <person name="Krasnopeev A."/>
            <person name="Evseev P."/>
            <person name="Gladkikh A."/>
            <person name="Belykh O."/>
        </authorList>
    </citation>
    <scope>NUCLEOTIDE SEQUENCE</scope>
    <source>
        <strain evidence="3">BBK-W-15</strain>
    </source>
</reference>
<dbReference type="InterPro" id="IPR011335">
    <property type="entry name" value="Restrct_endonuc-II-like"/>
</dbReference>
<evidence type="ECO:0000256" key="1">
    <source>
        <dbReference type="SAM" id="MobiDB-lite"/>
    </source>
</evidence>
<dbReference type="PANTHER" id="PTHR33352:SF2">
    <property type="entry name" value="SLL0995 PROTEIN"/>
    <property type="match status" value="1"/>
</dbReference>
<proteinExistence type="predicted"/>
<evidence type="ECO:0000313" key="4">
    <source>
        <dbReference type="Proteomes" id="UP001204953"/>
    </source>
</evidence>
<dbReference type="SUPFAM" id="SSF52980">
    <property type="entry name" value="Restriction endonuclease-like"/>
    <property type="match status" value="1"/>
</dbReference>
<comment type="caution">
    <text evidence="3">The sequence shown here is derived from an EMBL/GenBank/DDBJ whole genome shotgun (WGS) entry which is preliminary data.</text>
</comment>
<sequence>MQLTTPPIIYPSSDDQPMADSTIQYKLITKIKEGCELLYKNDENVFVAADLLWYPVEGNSTISQAPDVMVIFGRPKNDRRSYLQWQEDRIAPQVVFEIRSFNDSQTKMNRKFSFYNRHGVEEYYLYDPQENELIGWQRIEGFLEVIEVMSGWVSPRLGVRFELGEDGLEIYRPDGQKFLSYLELEEQQQLAQQRAEHEAQRAENEARRAENEARRAENEAQRAEHEAQRAERLAAKLRELNIDPDSI</sequence>
<name>A0AAE3GPK0_9CYAN</name>